<dbReference type="InterPro" id="IPR002818">
    <property type="entry name" value="DJ-1/PfpI"/>
</dbReference>
<evidence type="ECO:0000313" key="3">
    <source>
        <dbReference type="Proteomes" id="UP001271789"/>
    </source>
</evidence>
<keyword evidence="3" id="KW-1185">Reference proteome</keyword>
<evidence type="ECO:0000313" key="2">
    <source>
        <dbReference type="EMBL" id="MDV0447539.1"/>
    </source>
</evidence>
<gene>
    <name evidence="2" type="ORF">MsAg5_14390</name>
</gene>
<dbReference type="CDD" id="cd03135">
    <property type="entry name" value="GATase1_DJ-1"/>
    <property type="match status" value="1"/>
</dbReference>
<protein>
    <recommendedName>
        <fullName evidence="1">DJ-1/PfpI domain-containing protein</fullName>
    </recommendedName>
</protein>
<dbReference type="PANTHER" id="PTHR48094:SF12">
    <property type="entry name" value="PARKINSON DISEASE PROTEIN 7 HOMOLOG"/>
    <property type="match status" value="1"/>
</dbReference>
<accession>A0AAE4MJY7</accession>
<reference evidence="2" key="1">
    <citation type="submission" date="2023-06" db="EMBL/GenBank/DDBJ databases">
        <title>Genome sequence of Methanosarcinaceae archaeon Ag5.</title>
        <authorList>
            <person name="Protasov E."/>
            <person name="Platt K."/>
            <person name="Poehlein A."/>
            <person name="Daniel R."/>
            <person name="Brune A."/>
        </authorList>
    </citation>
    <scope>NUCLEOTIDE SEQUENCE</scope>
    <source>
        <strain evidence="2">Ag5</strain>
    </source>
</reference>
<dbReference type="AlphaFoldDB" id="A0AAE4MJY7"/>
<organism evidence="2 3">
    <name type="scientific">Methanolapillus africanus</name>
    <dbReference type="NCBI Taxonomy" id="3028297"/>
    <lineage>
        <taxon>Archaea</taxon>
        <taxon>Methanobacteriati</taxon>
        <taxon>Methanobacteriota</taxon>
        <taxon>Stenosarchaea group</taxon>
        <taxon>Methanomicrobia</taxon>
        <taxon>Methanosarcinales</taxon>
        <taxon>Methanosarcinaceae</taxon>
        <taxon>Methanolapillus</taxon>
    </lineage>
</organism>
<name>A0AAE4MJY7_9EURY</name>
<dbReference type="Pfam" id="PF01965">
    <property type="entry name" value="DJ-1_PfpI"/>
    <property type="match status" value="1"/>
</dbReference>
<dbReference type="PANTHER" id="PTHR48094">
    <property type="entry name" value="PROTEIN/NUCLEIC ACID DEGLYCASE DJ-1-RELATED"/>
    <property type="match status" value="1"/>
</dbReference>
<dbReference type="RefSeq" id="WP_338099979.1">
    <property type="nucleotide sequence ID" value="NZ_JAWDKD010000020.1"/>
</dbReference>
<dbReference type="GO" id="GO:0005737">
    <property type="term" value="C:cytoplasm"/>
    <property type="evidence" value="ECO:0007669"/>
    <property type="project" value="TreeGrafter"/>
</dbReference>
<proteinExistence type="predicted"/>
<comment type="caution">
    <text evidence="2">The sequence shown here is derived from an EMBL/GenBank/DDBJ whole genome shotgun (WGS) entry which is preliminary data.</text>
</comment>
<dbReference type="Gene3D" id="3.40.50.880">
    <property type="match status" value="1"/>
</dbReference>
<evidence type="ECO:0000259" key="1">
    <source>
        <dbReference type="Pfam" id="PF01965"/>
    </source>
</evidence>
<dbReference type="InterPro" id="IPR050325">
    <property type="entry name" value="Prot/Nucl_acid_deglycase"/>
</dbReference>
<dbReference type="InterPro" id="IPR029062">
    <property type="entry name" value="Class_I_gatase-like"/>
</dbReference>
<feature type="domain" description="DJ-1/PfpI" evidence="1">
    <location>
        <begin position="4"/>
        <end position="169"/>
    </location>
</feature>
<sequence>MKNKILMIIAPERFRDEEFFHPKEVFEKNGFTVVVASTKLGVAQGVKGGSYNVDITISDAKADDYDAITISGGGGSKAFLWNDSALHALLKDADAKNKVVSAICNAPAVLAKAGLLSGKNATVFDDPDAISALNAAGSKLKPEHVVRDGRMITGDGPDASYDFGEEVLKAIRETEK</sequence>
<dbReference type="EMBL" id="JAWDKD010000020">
    <property type="protein sequence ID" value="MDV0447539.1"/>
    <property type="molecule type" value="Genomic_DNA"/>
</dbReference>
<dbReference type="Proteomes" id="UP001271789">
    <property type="component" value="Unassembled WGS sequence"/>
</dbReference>
<dbReference type="SUPFAM" id="SSF52317">
    <property type="entry name" value="Class I glutamine amidotransferase-like"/>
    <property type="match status" value="1"/>
</dbReference>